<reference evidence="3 4" key="1">
    <citation type="submission" date="2015-05" db="EMBL/GenBank/DDBJ databases">
        <title>Complete genome sequence of Corynebacterium epidermidicanis DSM 45586, isolated from the skin of a dog suffering from pruritus.</title>
        <authorList>
            <person name="Ruckert C."/>
            <person name="Albersmeier A."/>
            <person name="Winkler A."/>
            <person name="Tauch A."/>
        </authorList>
    </citation>
    <scope>NUCLEOTIDE SEQUENCE [LARGE SCALE GENOMIC DNA]</scope>
    <source>
        <strain evidence="3 4">DSM 45586</strain>
    </source>
</reference>
<dbReference type="Pfam" id="PF10756">
    <property type="entry name" value="bPH_6"/>
    <property type="match status" value="1"/>
</dbReference>
<dbReference type="KEGG" id="cei:CEPID_06795"/>
<dbReference type="EMBL" id="CP011541">
    <property type="protein sequence ID" value="AKK03217.1"/>
    <property type="molecule type" value="Genomic_DNA"/>
</dbReference>
<accession>A0A0G3GWL5</accession>
<dbReference type="InterPro" id="IPR019692">
    <property type="entry name" value="CFP-6_PH"/>
</dbReference>
<evidence type="ECO:0000313" key="4">
    <source>
        <dbReference type="Proteomes" id="UP000035368"/>
    </source>
</evidence>
<feature type="transmembrane region" description="Helical" evidence="1">
    <location>
        <begin position="32"/>
        <end position="55"/>
    </location>
</feature>
<dbReference type="PATRIC" id="fig|1050174.4.peg.1373"/>
<dbReference type="STRING" id="1050174.CEPID_06795"/>
<dbReference type="Proteomes" id="UP000035368">
    <property type="component" value="Chromosome"/>
</dbReference>
<evidence type="ECO:0000259" key="2">
    <source>
        <dbReference type="Pfam" id="PF10756"/>
    </source>
</evidence>
<organism evidence="3 4">
    <name type="scientific">Corynebacterium epidermidicanis</name>
    <dbReference type="NCBI Taxonomy" id="1050174"/>
    <lineage>
        <taxon>Bacteria</taxon>
        <taxon>Bacillati</taxon>
        <taxon>Actinomycetota</taxon>
        <taxon>Actinomycetes</taxon>
        <taxon>Mycobacteriales</taxon>
        <taxon>Corynebacteriaceae</taxon>
        <taxon>Corynebacterium</taxon>
    </lineage>
</organism>
<keyword evidence="1" id="KW-0812">Transmembrane</keyword>
<feature type="transmembrane region" description="Helical" evidence="1">
    <location>
        <begin position="67"/>
        <end position="86"/>
    </location>
</feature>
<sequence length="167" mass="18771">MTDSPRELEALAAIDSVTTTSKPWELTVTSRYLVKVSWFAVAVVLAVHIFMAVVVDIGDTGAAVTPIDKFAFIGIGLIIAFFAYHLRRPRVRANADGVEVRNFIGTRFYPWSVIYGLSFPKGDRMARLELPEFEYVPMWAFQSGDGQEVVAKVNAFRDLEDKYMPED</sequence>
<gene>
    <name evidence="3" type="ORF">CEPID_06795</name>
</gene>
<keyword evidence="1" id="KW-0472">Membrane</keyword>
<keyword evidence="1" id="KW-1133">Transmembrane helix</keyword>
<keyword evidence="4" id="KW-1185">Reference proteome</keyword>
<proteinExistence type="predicted"/>
<protein>
    <submittedName>
        <fullName evidence="3">Bacterial PH domain</fullName>
    </submittedName>
</protein>
<evidence type="ECO:0000313" key="3">
    <source>
        <dbReference type="EMBL" id="AKK03217.1"/>
    </source>
</evidence>
<dbReference type="AlphaFoldDB" id="A0A0G3GWL5"/>
<feature type="domain" description="Low molecular weight protein antigen 6 PH" evidence="2">
    <location>
        <begin position="88"/>
        <end position="158"/>
    </location>
</feature>
<dbReference type="RefSeq" id="WP_047240283.1">
    <property type="nucleotide sequence ID" value="NZ_CP011541.1"/>
</dbReference>
<name>A0A0G3GWL5_9CORY</name>
<evidence type="ECO:0000256" key="1">
    <source>
        <dbReference type="SAM" id="Phobius"/>
    </source>
</evidence>